<proteinExistence type="predicted"/>
<dbReference type="InterPro" id="IPR050367">
    <property type="entry name" value="APC_superfamily"/>
</dbReference>
<dbReference type="EMBL" id="VRMG01000010">
    <property type="protein sequence ID" value="TXN28944.1"/>
    <property type="molecule type" value="Genomic_DNA"/>
</dbReference>
<comment type="subcellular location">
    <subcellularLocation>
        <location evidence="1">Cell membrane</location>
        <topology evidence="1">Multi-pass membrane protein</topology>
    </subcellularLocation>
</comment>
<feature type="transmembrane region" description="Helical" evidence="6">
    <location>
        <begin position="375"/>
        <end position="400"/>
    </location>
</feature>
<name>A0A5C8UM38_9MICO</name>
<keyword evidence="4 6" id="KW-1133">Transmembrane helix</keyword>
<evidence type="ECO:0000313" key="7">
    <source>
        <dbReference type="EMBL" id="TXN28944.1"/>
    </source>
</evidence>
<feature type="transmembrane region" description="Helical" evidence="6">
    <location>
        <begin position="53"/>
        <end position="73"/>
    </location>
</feature>
<evidence type="ECO:0000256" key="3">
    <source>
        <dbReference type="ARBA" id="ARBA00022692"/>
    </source>
</evidence>
<dbReference type="Gene3D" id="1.20.1740.10">
    <property type="entry name" value="Amino acid/polyamine transporter I"/>
    <property type="match status" value="1"/>
</dbReference>
<dbReference type="RefSeq" id="WP_147784614.1">
    <property type="nucleotide sequence ID" value="NZ_VRMG01000010.1"/>
</dbReference>
<accession>A0A5C8UM38</accession>
<keyword evidence="5 6" id="KW-0472">Membrane</keyword>
<feature type="transmembrane region" description="Helical" evidence="6">
    <location>
        <begin position="94"/>
        <end position="115"/>
    </location>
</feature>
<comment type="caution">
    <text evidence="7">The sequence shown here is derived from an EMBL/GenBank/DDBJ whole genome shotgun (WGS) entry which is preliminary data.</text>
</comment>
<evidence type="ECO:0000256" key="4">
    <source>
        <dbReference type="ARBA" id="ARBA00022989"/>
    </source>
</evidence>
<dbReference type="GO" id="GO:0022857">
    <property type="term" value="F:transmembrane transporter activity"/>
    <property type="evidence" value="ECO:0007669"/>
    <property type="project" value="InterPro"/>
</dbReference>
<gene>
    <name evidence="7" type="ORF">FVP33_15590</name>
</gene>
<feature type="transmembrane region" description="Helical" evidence="6">
    <location>
        <begin position="441"/>
        <end position="458"/>
    </location>
</feature>
<feature type="transmembrane region" description="Helical" evidence="6">
    <location>
        <begin position="300"/>
        <end position="328"/>
    </location>
</feature>
<feature type="transmembrane region" description="Helical" evidence="6">
    <location>
        <begin position="204"/>
        <end position="225"/>
    </location>
</feature>
<evidence type="ECO:0000256" key="6">
    <source>
        <dbReference type="SAM" id="Phobius"/>
    </source>
</evidence>
<dbReference type="AlphaFoldDB" id="A0A5C8UM38"/>
<keyword evidence="2" id="KW-1003">Cell membrane</keyword>
<feature type="transmembrane region" description="Helical" evidence="6">
    <location>
        <begin position="340"/>
        <end position="363"/>
    </location>
</feature>
<dbReference type="PIRSF" id="PIRSF006060">
    <property type="entry name" value="AA_transporter"/>
    <property type="match status" value="1"/>
</dbReference>
<dbReference type="GO" id="GO:0005886">
    <property type="term" value="C:plasma membrane"/>
    <property type="evidence" value="ECO:0007669"/>
    <property type="project" value="UniProtKB-SubCell"/>
</dbReference>
<evidence type="ECO:0000256" key="2">
    <source>
        <dbReference type="ARBA" id="ARBA00022475"/>
    </source>
</evidence>
<evidence type="ECO:0000256" key="5">
    <source>
        <dbReference type="ARBA" id="ARBA00023136"/>
    </source>
</evidence>
<feature type="transmembrane region" description="Helical" evidence="6">
    <location>
        <begin position="135"/>
        <end position="151"/>
    </location>
</feature>
<dbReference type="InterPro" id="IPR002293">
    <property type="entry name" value="AA/rel_permease1"/>
</dbReference>
<dbReference type="PANTHER" id="PTHR42770:SF16">
    <property type="entry name" value="AMINO ACID PERMEASE"/>
    <property type="match status" value="1"/>
</dbReference>
<keyword evidence="8" id="KW-1185">Reference proteome</keyword>
<dbReference type="PANTHER" id="PTHR42770">
    <property type="entry name" value="AMINO ACID TRANSPORTER-RELATED"/>
    <property type="match status" value="1"/>
</dbReference>
<sequence>MAIPHVTPTQGTLKRELKVADAAAFSVGLIGPVGVMALLGAGAASILGGGATWAFIFALVAVALVAYGFVKLSRHISHTGSVYATVGLTLGPRAGFLAGWALFLGYVTIGAGSGIEIGLFVTQLLKAFGMSFDPDWVWVTIVALALVVVLGRREVHVITRILLYAELIGAVFVVILDLVILVRVGTGTAPGGQTFSWKFLELPAGTDIGIIAAAAVFGFLAFAGFEGAATLGEETSNPKRDIPRALKIAIIVVGAFYLLSIIAQSLGYGLDAAGVKKFGGSSAPYGELAGAYVGTWLADILTVAATISLFAIFVGTLSGASRVLFALARDTGSTSRLARVSANGSPTAALSVVAVLALIVIVIERLTGAAVLDATFWALTIGTIALLVAYVLATVGAVRFLFFGKTGTTSKWQIVVPILALMLVLYTLYKNAVGLEAPYSWFPYMVAAWLIIGVAISFRKGLTANIAISLERMTSTPEEFGVDAAKEIVI</sequence>
<dbReference type="Proteomes" id="UP000321379">
    <property type="component" value="Unassembled WGS sequence"/>
</dbReference>
<reference evidence="7 8" key="1">
    <citation type="submission" date="2019-08" db="EMBL/GenBank/DDBJ databases">
        <title>Bacterial whole genome sequence for Glaciihabitans sp. CHu50b-6-2.</title>
        <authorList>
            <person name="Jin L."/>
        </authorList>
    </citation>
    <scope>NUCLEOTIDE SEQUENCE [LARGE SCALE GENOMIC DNA]</scope>
    <source>
        <strain evidence="7 8">CHu50b-6-2</strain>
    </source>
</reference>
<feature type="transmembrane region" description="Helical" evidence="6">
    <location>
        <begin position="163"/>
        <end position="184"/>
    </location>
</feature>
<dbReference type="Pfam" id="PF13520">
    <property type="entry name" value="AA_permease_2"/>
    <property type="match status" value="1"/>
</dbReference>
<feature type="transmembrane region" description="Helical" evidence="6">
    <location>
        <begin position="412"/>
        <end position="429"/>
    </location>
</feature>
<protein>
    <submittedName>
        <fullName evidence="7">APC family permease</fullName>
    </submittedName>
</protein>
<feature type="transmembrane region" description="Helical" evidence="6">
    <location>
        <begin position="245"/>
        <end position="266"/>
    </location>
</feature>
<evidence type="ECO:0000256" key="1">
    <source>
        <dbReference type="ARBA" id="ARBA00004651"/>
    </source>
</evidence>
<organism evidence="7 8">
    <name type="scientific">Lacisediminihabitans profunda</name>
    <dbReference type="NCBI Taxonomy" id="2594790"/>
    <lineage>
        <taxon>Bacteria</taxon>
        <taxon>Bacillati</taxon>
        <taxon>Actinomycetota</taxon>
        <taxon>Actinomycetes</taxon>
        <taxon>Micrococcales</taxon>
        <taxon>Microbacteriaceae</taxon>
        <taxon>Lacisediminihabitans</taxon>
    </lineage>
</organism>
<feature type="transmembrane region" description="Helical" evidence="6">
    <location>
        <begin position="22"/>
        <end position="47"/>
    </location>
</feature>
<keyword evidence="3 6" id="KW-0812">Transmembrane</keyword>
<evidence type="ECO:0000313" key="8">
    <source>
        <dbReference type="Proteomes" id="UP000321379"/>
    </source>
</evidence>